<name>A0A846WTC8_9ACTN</name>
<organism evidence="6 7">
    <name type="scientific">Gordonia polyisoprenivorans</name>
    <dbReference type="NCBI Taxonomy" id="84595"/>
    <lineage>
        <taxon>Bacteria</taxon>
        <taxon>Bacillati</taxon>
        <taxon>Actinomycetota</taxon>
        <taxon>Actinomycetes</taxon>
        <taxon>Mycobacteriales</taxon>
        <taxon>Gordoniaceae</taxon>
        <taxon>Gordonia</taxon>
    </lineage>
</organism>
<keyword evidence="4" id="KW-1133">Transmembrane helix</keyword>
<dbReference type="PANTHER" id="PTHR24421">
    <property type="entry name" value="NITRATE/NITRITE SENSOR PROTEIN NARX-RELATED"/>
    <property type="match status" value="1"/>
</dbReference>
<feature type="transmembrane region" description="Helical" evidence="4">
    <location>
        <begin position="311"/>
        <end position="344"/>
    </location>
</feature>
<dbReference type="Gene3D" id="1.20.5.1930">
    <property type="match status" value="1"/>
</dbReference>
<proteinExistence type="predicted"/>
<evidence type="ECO:0000313" key="7">
    <source>
        <dbReference type="Proteomes" id="UP000563898"/>
    </source>
</evidence>
<evidence type="ECO:0000256" key="1">
    <source>
        <dbReference type="ARBA" id="ARBA00022679"/>
    </source>
</evidence>
<reference evidence="6 7" key="1">
    <citation type="submission" date="2020-04" db="EMBL/GenBank/DDBJ databases">
        <title>MicrobeNet Type strains.</title>
        <authorList>
            <person name="Nicholson A.C."/>
        </authorList>
    </citation>
    <scope>NUCLEOTIDE SEQUENCE [LARGE SCALE GENOMIC DNA]</scope>
    <source>
        <strain evidence="6 7">ATCC BAA-14</strain>
    </source>
</reference>
<dbReference type="GO" id="GO:0016020">
    <property type="term" value="C:membrane"/>
    <property type="evidence" value="ECO:0007669"/>
    <property type="project" value="InterPro"/>
</dbReference>
<evidence type="ECO:0000256" key="2">
    <source>
        <dbReference type="ARBA" id="ARBA00022777"/>
    </source>
</evidence>
<dbReference type="Proteomes" id="UP000563898">
    <property type="component" value="Unassembled WGS sequence"/>
</dbReference>
<feature type="transmembrane region" description="Helical" evidence="4">
    <location>
        <begin position="72"/>
        <end position="89"/>
    </location>
</feature>
<dbReference type="Pfam" id="PF07730">
    <property type="entry name" value="HisKA_3"/>
    <property type="match status" value="1"/>
</dbReference>
<evidence type="ECO:0000256" key="3">
    <source>
        <dbReference type="ARBA" id="ARBA00023012"/>
    </source>
</evidence>
<sequence length="614" mass="65639">MVAYLGSLLISKLADANQHPDLRYMPVVALCFVLPFWYASGWARAPWRRWGRCLLLGQAAVTYLGFALFGDHWVGGVSGLLGALVLLVVRPPWRWWVFGAVAAGELALWLVVGLPYRPAVNAAGWLLIVFGNVSLGVFGLTRLSELVEGLAATREALAEAAVTAQRVAAATDVRMRIMHHLGDVRAHVRKALAGAPHVERDELRQAGDAARTAAASARRIAIDLPESPAHATDRIDRTTPTLARRVVIAVVILFAGQYLLNLIVPAEGGATPSLATTLLAVSIAVVMVALQLRHSRCRPDDRRPPGWPWTLGVQAVLCFIAYPVFGVVSVVFLAFLSGSILLLIKSPLRWALFGVVVICVPILTALGPADLVGVALQIRWSIYAASTLAAAGLLIYGLSRFSRTATELDLARRELAEAAVTAERLRIAQDTHDTLGLGLSTIALKSDLAQTLLDRDEPRARREIVQMLHLARTVTSDASALVNGTLRLELDDELATARDVLTTSDVVTTIACATVSAGADVESEVAAILRESVTNVLRHSTARECRIQLACQEGWLSLRVVNDGASCVGEVTRGQGLTNIAARATRLGGSVSARVEDDRFTLVAGVPVGTGAGE</sequence>
<keyword evidence="2 6" id="KW-0418">Kinase</keyword>
<accession>A0A846WTC8</accession>
<feature type="transmembrane region" description="Helical" evidence="4">
    <location>
        <begin position="270"/>
        <end position="290"/>
    </location>
</feature>
<keyword evidence="1" id="KW-0808">Transferase</keyword>
<keyword evidence="4" id="KW-0472">Membrane</keyword>
<protein>
    <submittedName>
        <fullName evidence="6">Two-component sensor histidine kinase</fullName>
    </submittedName>
</protein>
<evidence type="ECO:0000259" key="5">
    <source>
        <dbReference type="Pfam" id="PF07730"/>
    </source>
</evidence>
<feature type="transmembrane region" description="Helical" evidence="4">
    <location>
        <begin position="246"/>
        <end position="264"/>
    </location>
</feature>
<dbReference type="InterPro" id="IPR036890">
    <property type="entry name" value="HATPase_C_sf"/>
</dbReference>
<evidence type="ECO:0000313" key="6">
    <source>
        <dbReference type="EMBL" id="NKY04958.1"/>
    </source>
</evidence>
<feature type="transmembrane region" description="Helical" evidence="4">
    <location>
        <begin position="50"/>
        <end position="66"/>
    </location>
</feature>
<dbReference type="GO" id="GO:0046983">
    <property type="term" value="F:protein dimerization activity"/>
    <property type="evidence" value="ECO:0007669"/>
    <property type="project" value="InterPro"/>
</dbReference>
<feature type="transmembrane region" description="Helical" evidence="4">
    <location>
        <begin position="350"/>
        <end position="368"/>
    </location>
</feature>
<dbReference type="SUPFAM" id="SSF55874">
    <property type="entry name" value="ATPase domain of HSP90 chaperone/DNA topoisomerase II/histidine kinase"/>
    <property type="match status" value="1"/>
</dbReference>
<feature type="transmembrane region" description="Helical" evidence="4">
    <location>
        <begin position="380"/>
        <end position="398"/>
    </location>
</feature>
<dbReference type="InterPro" id="IPR050482">
    <property type="entry name" value="Sensor_HK_TwoCompSys"/>
</dbReference>
<dbReference type="CDD" id="cd16917">
    <property type="entry name" value="HATPase_UhpB-NarQ-NarX-like"/>
    <property type="match status" value="1"/>
</dbReference>
<evidence type="ECO:0000256" key="4">
    <source>
        <dbReference type="SAM" id="Phobius"/>
    </source>
</evidence>
<dbReference type="GO" id="GO:0000155">
    <property type="term" value="F:phosphorelay sensor kinase activity"/>
    <property type="evidence" value="ECO:0007669"/>
    <property type="project" value="InterPro"/>
</dbReference>
<feature type="transmembrane region" description="Helical" evidence="4">
    <location>
        <begin position="96"/>
        <end position="116"/>
    </location>
</feature>
<keyword evidence="3" id="KW-0902">Two-component regulatory system</keyword>
<comment type="caution">
    <text evidence="6">The sequence shown here is derived from an EMBL/GenBank/DDBJ whole genome shotgun (WGS) entry which is preliminary data.</text>
</comment>
<gene>
    <name evidence="6" type="ORF">HGA05_25690</name>
</gene>
<feature type="domain" description="Signal transduction histidine kinase subgroup 3 dimerisation and phosphoacceptor" evidence="5">
    <location>
        <begin position="423"/>
        <end position="483"/>
    </location>
</feature>
<dbReference type="EMBL" id="JAAXPC010000025">
    <property type="protein sequence ID" value="NKY04958.1"/>
    <property type="molecule type" value="Genomic_DNA"/>
</dbReference>
<feature type="transmembrane region" description="Helical" evidence="4">
    <location>
        <begin position="122"/>
        <end position="140"/>
    </location>
</feature>
<keyword evidence="4" id="KW-0812">Transmembrane</keyword>
<dbReference type="InterPro" id="IPR011712">
    <property type="entry name" value="Sig_transdc_His_kin_sub3_dim/P"/>
</dbReference>
<dbReference type="AlphaFoldDB" id="A0A846WTC8"/>
<dbReference type="Gene3D" id="3.30.565.10">
    <property type="entry name" value="Histidine kinase-like ATPase, C-terminal domain"/>
    <property type="match status" value="1"/>
</dbReference>
<feature type="transmembrane region" description="Helical" evidence="4">
    <location>
        <begin position="24"/>
        <end position="43"/>
    </location>
</feature>
<dbReference type="PANTHER" id="PTHR24421:SF63">
    <property type="entry name" value="SENSOR HISTIDINE KINASE DESK"/>
    <property type="match status" value="1"/>
</dbReference>